<evidence type="ECO:0000313" key="2">
    <source>
        <dbReference type="Proteomes" id="UP000481872"/>
    </source>
</evidence>
<proteinExistence type="predicted"/>
<dbReference type="Pfam" id="PF08282">
    <property type="entry name" value="Hydrolase_3"/>
    <property type="match status" value="1"/>
</dbReference>
<keyword evidence="1" id="KW-0378">Hydrolase</keyword>
<dbReference type="InterPro" id="IPR023214">
    <property type="entry name" value="HAD_sf"/>
</dbReference>
<name>A0A6M0H662_9CLOT</name>
<dbReference type="SUPFAM" id="SSF56784">
    <property type="entry name" value="HAD-like"/>
    <property type="match status" value="1"/>
</dbReference>
<dbReference type="RefSeq" id="WP_199870197.1">
    <property type="nucleotide sequence ID" value="NZ_JAAGPU010000019.1"/>
</dbReference>
<reference evidence="1 2" key="1">
    <citation type="submission" date="2020-02" db="EMBL/GenBank/DDBJ databases">
        <title>Genome assembly of a novel Clostridium senegalense strain.</title>
        <authorList>
            <person name="Gupta T.B."/>
            <person name="Jauregui R."/>
            <person name="Maclean P."/>
            <person name="Nawarathana A."/>
            <person name="Brightwell G."/>
        </authorList>
    </citation>
    <scope>NUCLEOTIDE SEQUENCE [LARGE SCALE GENOMIC DNA]</scope>
    <source>
        <strain evidence="1 2">AGRFS4</strain>
    </source>
</reference>
<evidence type="ECO:0000313" key="1">
    <source>
        <dbReference type="EMBL" id="NEU05351.1"/>
    </source>
</evidence>
<dbReference type="GO" id="GO:0016787">
    <property type="term" value="F:hydrolase activity"/>
    <property type="evidence" value="ECO:0007669"/>
    <property type="project" value="UniProtKB-KW"/>
</dbReference>
<dbReference type="InterPro" id="IPR036412">
    <property type="entry name" value="HAD-like_sf"/>
</dbReference>
<gene>
    <name evidence="1" type="ORF">G3M99_10900</name>
</gene>
<dbReference type="EMBL" id="JAAGPU010000019">
    <property type="protein sequence ID" value="NEU05351.1"/>
    <property type="molecule type" value="Genomic_DNA"/>
</dbReference>
<accession>A0A6M0H662</accession>
<dbReference type="AlphaFoldDB" id="A0A6M0H662"/>
<protein>
    <submittedName>
        <fullName evidence="1">HAD hydrolase family protein</fullName>
    </submittedName>
</protein>
<dbReference type="Proteomes" id="UP000481872">
    <property type="component" value="Unassembled WGS sequence"/>
</dbReference>
<keyword evidence="2" id="KW-1185">Reference proteome</keyword>
<comment type="caution">
    <text evidence="1">The sequence shown here is derived from an EMBL/GenBank/DDBJ whole genome shotgun (WGS) entry which is preliminary data.</text>
</comment>
<sequence length="157" mass="17344">MIIVDIPGYKSIGIKNVVFDFNGTIAEDGVLIEDVKEKIKELSYKDVNIFVVTADTYGTVEKQCMELPVKVKIFNKDNACEDKKKIVQKLGSDSTVAIGNGKNDIEMFKNSIISIAIIGKEGCFTKAVFQADIVVNNIVDAIDLILKKNRVKATLRT</sequence>
<dbReference type="Gene3D" id="3.40.50.1000">
    <property type="entry name" value="HAD superfamily/HAD-like"/>
    <property type="match status" value="1"/>
</dbReference>
<organism evidence="1 2">
    <name type="scientific">Clostridium senegalense</name>
    <dbReference type="NCBI Taxonomy" id="1465809"/>
    <lineage>
        <taxon>Bacteria</taxon>
        <taxon>Bacillati</taxon>
        <taxon>Bacillota</taxon>
        <taxon>Clostridia</taxon>
        <taxon>Eubacteriales</taxon>
        <taxon>Clostridiaceae</taxon>
        <taxon>Clostridium</taxon>
    </lineage>
</organism>